<dbReference type="SUPFAM" id="SSF47384">
    <property type="entry name" value="Homodimeric domain of signal transducing histidine kinase"/>
    <property type="match status" value="1"/>
</dbReference>
<dbReference type="SMART" id="SM00387">
    <property type="entry name" value="HATPase_c"/>
    <property type="match status" value="1"/>
</dbReference>
<evidence type="ECO:0000256" key="7">
    <source>
        <dbReference type="ARBA" id="ARBA00022840"/>
    </source>
</evidence>
<feature type="domain" description="Response regulatory" evidence="12">
    <location>
        <begin position="917"/>
        <end position="1028"/>
    </location>
</feature>
<dbReference type="Gene3D" id="3.30.450.20">
    <property type="entry name" value="PAS domain"/>
    <property type="match status" value="2"/>
</dbReference>
<evidence type="ECO:0000256" key="10">
    <source>
        <dbReference type="SAM" id="Coils"/>
    </source>
</evidence>
<dbReference type="Pfam" id="PF00512">
    <property type="entry name" value="HisKA"/>
    <property type="match status" value="1"/>
</dbReference>
<evidence type="ECO:0000259" key="13">
    <source>
        <dbReference type="PROSITE" id="PS50113"/>
    </source>
</evidence>
<dbReference type="Gene3D" id="3.30.450.40">
    <property type="match status" value="1"/>
</dbReference>
<dbReference type="InterPro" id="IPR036097">
    <property type="entry name" value="HisK_dim/P_sf"/>
</dbReference>
<dbReference type="EC" id="2.7.13.3" evidence="2"/>
<comment type="caution">
    <text evidence="14">The sequence shown here is derived from an EMBL/GenBank/DDBJ whole genome shotgun (WGS) entry which is preliminary data.</text>
</comment>
<comment type="catalytic activity">
    <reaction evidence="1">
        <text>ATP + protein L-histidine = ADP + protein N-phospho-L-histidine.</text>
        <dbReference type="EC" id="2.7.13.3"/>
    </reaction>
</comment>
<dbReference type="InterPro" id="IPR013656">
    <property type="entry name" value="PAS_4"/>
</dbReference>
<dbReference type="InterPro" id="IPR003594">
    <property type="entry name" value="HATPase_dom"/>
</dbReference>
<keyword evidence="10" id="KW-0175">Coiled coil</keyword>
<dbReference type="InterPro" id="IPR029016">
    <property type="entry name" value="GAF-like_dom_sf"/>
</dbReference>
<feature type="modified residue" description="4-aspartylphosphate" evidence="9">
    <location>
        <position position="966"/>
    </location>
</feature>
<keyword evidence="7" id="KW-0067">ATP-binding</keyword>
<feature type="modified residue" description="4-aspartylphosphate" evidence="9">
    <location>
        <position position="819"/>
    </location>
</feature>
<protein>
    <recommendedName>
        <fullName evidence="2">histidine kinase</fullName>
        <ecNumber evidence="2">2.7.13.3</ecNumber>
    </recommendedName>
</protein>
<dbReference type="Pfam" id="PF00072">
    <property type="entry name" value="Response_reg"/>
    <property type="match status" value="2"/>
</dbReference>
<dbReference type="EMBL" id="JBEPLJ010000005">
    <property type="protein sequence ID" value="MET3585420.1"/>
    <property type="molecule type" value="Genomic_DNA"/>
</dbReference>
<feature type="coiled-coil region" evidence="10">
    <location>
        <begin position="472"/>
        <end position="510"/>
    </location>
</feature>
<dbReference type="CDD" id="cd18161">
    <property type="entry name" value="REC_hyHK_blue-like"/>
    <property type="match status" value="1"/>
</dbReference>
<dbReference type="InterPro" id="IPR005467">
    <property type="entry name" value="His_kinase_dom"/>
</dbReference>
<evidence type="ECO:0000256" key="6">
    <source>
        <dbReference type="ARBA" id="ARBA00022777"/>
    </source>
</evidence>
<keyword evidence="15" id="KW-1185">Reference proteome</keyword>
<dbReference type="Gene3D" id="1.10.287.130">
    <property type="match status" value="1"/>
</dbReference>
<feature type="domain" description="PAC" evidence="13">
    <location>
        <begin position="243"/>
        <end position="298"/>
    </location>
</feature>
<feature type="domain" description="Histidine kinase" evidence="11">
    <location>
        <begin position="526"/>
        <end position="749"/>
    </location>
</feature>
<keyword evidence="5" id="KW-0547">Nucleotide-binding</keyword>
<reference evidence="14 15" key="1">
    <citation type="submission" date="2024-06" db="EMBL/GenBank/DDBJ databases">
        <title>Genomic Encyclopedia of Type Strains, Phase IV (KMG-IV): sequencing the most valuable type-strain genomes for metagenomic binning, comparative biology and taxonomic classification.</title>
        <authorList>
            <person name="Goeker M."/>
        </authorList>
    </citation>
    <scope>NUCLEOTIDE SEQUENCE [LARGE SCALE GENOMIC DNA]</scope>
    <source>
        <strain evidence="14 15">DSM 105042</strain>
    </source>
</reference>
<dbReference type="PROSITE" id="PS50110">
    <property type="entry name" value="RESPONSE_REGULATORY"/>
    <property type="match status" value="2"/>
</dbReference>
<dbReference type="PANTHER" id="PTHR43065:SF46">
    <property type="entry name" value="C4-DICARBOXYLATE TRANSPORT SENSOR PROTEIN DCTB"/>
    <property type="match status" value="1"/>
</dbReference>
<proteinExistence type="predicted"/>
<keyword evidence="8" id="KW-0902">Two-component regulatory system</keyword>
<sequence length="1032" mass="112889">MTVPASETAFLSHDGELAGLIAQFDWSDTSLGPIVEWAQGTKAVVSLILQSPVPIVTLWNEDGVMIYNDAYSVFAGSRHPQLLGSKVREGWPEVADFNDNVMKVGLAGKTLAYLDQELTLHRRGVPEQVWMNLDYSPIMDEGGRPVGVMAVVVETTGKVRAERQLRGERGRLRKMFEQAPGFMAMMQGPDHVFQDANSAYLALVGHRDILGKPIREALPEITNQGFVEILDRVRGTGLRHVGRGARVALARRPGLPPEERFVDFVFQPILEEDGRTAGIFVQGNDVTDQRRAEIALRRETRHLEVLNRLGADLAAELGLEKVVQLTVDAGVELTGAAFGAFFYNVFDESGESYMLYALSGVERSAFDAFPMPRKTAVFSQTFNGEGVIRSGDILEDHRYGKSAPYLGMPEGHLPVRSYLAIPVISRSGAVIGGLFFGHPEPNRFEEEHERLLVGAAGQVAIALDNARLFQAAQKELADRRRAEEALQELNARLEQKVAEEIAERLKAEDALRQSQKMEALGQLTGGVAHDFNNLLQVISGNLQLLSRDVGGNDRATRRVDNALSGVQRGSKLASQLLAFGRRQPLEPKVVNVARLVHGLEELLRRTLGEDITIKTNTSADLWNACLDPTQIENALLNLAINSRDAMENGGTLTIDASNAKLDEAYARQEPEITAGYYVLLTVSDTGSGMPPEVLAQVFEPFFSTKPVGKGTGLGLSMVYGFVKQSGGHIKIDSEVGRGTTIRLYFPRVEQDEDIVIDLEHGPISGGTETILVAEDDEQVRATVVEMLGELGYRVLKAKDAAGALNVIESGMPIDLVFTDVVMPGPIKSTELAKQARQRFPDIAILFTSGYTQDSIVHDGRLDPDVELLSKPYSRESLARKVRQVLSSQQQRNRTRATLAAGDVPAIKTENPTMPSYRVLLVEDDFLIRMSTADMLTDLGHQVEEAGNAEEALNLMRSGSFDVLMTDLGLPGVSGAEFARSAREISPEVGVVFATGRDRIPDDGAVDGAVLLKKPFANEEIERALNSLSLSRR</sequence>
<dbReference type="SMART" id="SM00448">
    <property type="entry name" value="REC"/>
    <property type="match status" value="2"/>
</dbReference>
<feature type="domain" description="Response regulatory" evidence="12">
    <location>
        <begin position="769"/>
        <end position="885"/>
    </location>
</feature>
<keyword evidence="3 9" id="KW-0597">Phosphoprotein</keyword>
<dbReference type="Pfam" id="PF13185">
    <property type="entry name" value="GAF_2"/>
    <property type="match status" value="1"/>
</dbReference>
<dbReference type="Proteomes" id="UP001549031">
    <property type="component" value="Unassembled WGS sequence"/>
</dbReference>
<dbReference type="InterPro" id="IPR004358">
    <property type="entry name" value="Sig_transdc_His_kin-like_C"/>
</dbReference>
<dbReference type="SUPFAM" id="SSF55781">
    <property type="entry name" value="GAF domain-like"/>
    <property type="match status" value="1"/>
</dbReference>
<dbReference type="InterPro" id="IPR003018">
    <property type="entry name" value="GAF"/>
</dbReference>
<dbReference type="PANTHER" id="PTHR43065">
    <property type="entry name" value="SENSOR HISTIDINE KINASE"/>
    <property type="match status" value="1"/>
</dbReference>
<evidence type="ECO:0000256" key="5">
    <source>
        <dbReference type="ARBA" id="ARBA00022741"/>
    </source>
</evidence>
<dbReference type="Pfam" id="PF08448">
    <property type="entry name" value="PAS_4"/>
    <property type="match status" value="2"/>
</dbReference>
<dbReference type="InterPro" id="IPR011006">
    <property type="entry name" value="CheY-like_superfamily"/>
</dbReference>
<feature type="domain" description="PAC" evidence="13">
    <location>
        <begin position="114"/>
        <end position="167"/>
    </location>
</feature>
<dbReference type="InterPro" id="IPR003661">
    <property type="entry name" value="HisK_dim/P_dom"/>
</dbReference>
<evidence type="ECO:0000259" key="12">
    <source>
        <dbReference type="PROSITE" id="PS50110"/>
    </source>
</evidence>
<organism evidence="14 15">
    <name type="scientific">Pseudorhizobium tarimense</name>
    <dbReference type="NCBI Taxonomy" id="1079109"/>
    <lineage>
        <taxon>Bacteria</taxon>
        <taxon>Pseudomonadati</taxon>
        <taxon>Pseudomonadota</taxon>
        <taxon>Alphaproteobacteria</taxon>
        <taxon>Hyphomicrobiales</taxon>
        <taxon>Rhizobiaceae</taxon>
        <taxon>Rhizobium/Agrobacterium group</taxon>
        <taxon>Pseudorhizobium</taxon>
    </lineage>
</organism>
<evidence type="ECO:0000313" key="15">
    <source>
        <dbReference type="Proteomes" id="UP001549031"/>
    </source>
</evidence>
<evidence type="ECO:0000313" key="14">
    <source>
        <dbReference type="EMBL" id="MET3585420.1"/>
    </source>
</evidence>
<evidence type="ECO:0000256" key="4">
    <source>
        <dbReference type="ARBA" id="ARBA00022679"/>
    </source>
</evidence>
<dbReference type="CDD" id="cd00082">
    <property type="entry name" value="HisKA"/>
    <property type="match status" value="1"/>
</dbReference>
<evidence type="ECO:0000256" key="3">
    <source>
        <dbReference type="ARBA" id="ARBA00022553"/>
    </source>
</evidence>
<evidence type="ECO:0000256" key="9">
    <source>
        <dbReference type="PROSITE-ProRule" id="PRU00169"/>
    </source>
</evidence>
<evidence type="ECO:0000256" key="8">
    <source>
        <dbReference type="ARBA" id="ARBA00023012"/>
    </source>
</evidence>
<dbReference type="InterPro" id="IPR036890">
    <property type="entry name" value="HATPase_C_sf"/>
</dbReference>
<accession>A0ABV2H4D9</accession>
<evidence type="ECO:0000256" key="1">
    <source>
        <dbReference type="ARBA" id="ARBA00000085"/>
    </source>
</evidence>
<gene>
    <name evidence="14" type="ORF">ABID21_001529</name>
</gene>
<dbReference type="RefSeq" id="WP_247243379.1">
    <property type="nucleotide sequence ID" value="NZ_JALJRA010000005.1"/>
</dbReference>
<dbReference type="CDD" id="cd16919">
    <property type="entry name" value="HATPase_CckA-like"/>
    <property type="match status" value="1"/>
</dbReference>
<dbReference type="PROSITE" id="PS50109">
    <property type="entry name" value="HIS_KIN"/>
    <property type="match status" value="1"/>
</dbReference>
<dbReference type="SMART" id="SM00065">
    <property type="entry name" value="GAF"/>
    <property type="match status" value="1"/>
</dbReference>
<dbReference type="SMART" id="SM00388">
    <property type="entry name" value="HisKA"/>
    <property type="match status" value="1"/>
</dbReference>
<evidence type="ECO:0000259" key="11">
    <source>
        <dbReference type="PROSITE" id="PS50109"/>
    </source>
</evidence>
<dbReference type="InterPro" id="IPR001789">
    <property type="entry name" value="Sig_transdc_resp-reg_receiver"/>
</dbReference>
<dbReference type="SUPFAM" id="SSF52172">
    <property type="entry name" value="CheY-like"/>
    <property type="match status" value="2"/>
</dbReference>
<dbReference type="PROSITE" id="PS50113">
    <property type="entry name" value="PAC"/>
    <property type="match status" value="2"/>
</dbReference>
<dbReference type="Gene3D" id="3.40.50.2300">
    <property type="match status" value="2"/>
</dbReference>
<dbReference type="InterPro" id="IPR000700">
    <property type="entry name" value="PAS-assoc_C"/>
</dbReference>
<keyword evidence="6" id="KW-0418">Kinase</keyword>
<keyword evidence="4" id="KW-0808">Transferase</keyword>
<dbReference type="InterPro" id="IPR035965">
    <property type="entry name" value="PAS-like_dom_sf"/>
</dbReference>
<evidence type="ECO:0000256" key="2">
    <source>
        <dbReference type="ARBA" id="ARBA00012438"/>
    </source>
</evidence>
<dbReference type="Gene3D" id="3.30.565.10">
    <property type="entry name" value="Histidine kinase-like ATPase, C-terminal domain"/>
    <property type="match status" value="1"/>
</dbReference>
<dbReference type="Pfam" id="PF02518">
    <property type="entry name" value="HATPase_c"/>
    <property type="match status" value="1"/>
</dbReference>
<dbReference type="PRINTS" id="PR00344">
    <property type="entry name" value="BCTRLSENSOR"/>
</dbReference>
<dbReference type="SUPFAM" id="SSF55785">
    <property type="entry name" value="PYP-like sensor domain (PAS domain)"/>
    <property type="match status" value="2"/>
</dbReference>
<name>A0ABV2H4D9_9HYPH</name>
<dbReference type="SUPFAM" id="SSF55874">
    <property type="entry name" value="ATPase domain of HSP90 chaperone/DNA topoisomerase II/histidine kinase"/>
    <property type="match status" value="1"/>
</dbReference>